<dbReference type="EMBL" id="CAJVCH010219325">
    <property type="protein sequence ID" value="CAG7731767.1"/>
    <property type="molecule type" value="Genomic_DNA"/>
</dbReference>
<dbReference type="GO" id="GO:0051130">
    <property type="term" value="P:positive regulation of cellular component organization"/>
    <property type="evidence" value="ECO:0007669"/>
    <property type="project" value="UniProtKB-ARBA"/>
</dbReference>
<keyword evidence="5" id="KW-0067">ATP-binding</keyword>
<dbReference type="GO" id="GO:0050793">
    <property type="term" value="P:regulation of developmental process"/>
    <property type="evidence" value="ECO:0007669"/>
    <property type="project" value="UniProtKB-ARBA"/>
</dbReference>
<accession>A0A8J2K9D8</accession>
<feature type="domain" description="Protein kinase" evidence="11">
    <location>
        <begin position="620"/>
        <end position="909"/>
    </location>
</feature>
<dbReference type="Proteomes" id="UP000708208">
    <property type="component" value="Unassembled WGS sequence"/>
</dbReference>
<dbReference type="GO" id="GO:0030182">
    <property type="term" value="P:neuron differentiation"/>
    <property type="evidence" value="ECO:0007669"/>
    <property type="project" value="UniProtKB-ARBA"/>
</dbReference>
<dbReference type="GO" id="GO:0005524">
    <property type="term" value="F:ATP binding"/>
    <property type="evidence" value="ECO:0007669"/>
    <property type="project" value="UniProtKB-KW"/>
</dbReference>
<comment type="caution">
    <text evidence="12">The sequence shown here is derived from an EMBL/GenBank/DDBJ whole genome shotgun (WGS) entry which is preliminary data.</text>
</comment>
<comment type="subcellular location">
    <subcellularLocation>
        <location evidence="1">Endomembrane system</location>
    </subcellularLocation>
</comment>
<keyword evidence="9" id="KW-0812">Transmembrane</keyword>
<dbReference type="PROSITE" id="PS00109">
    <property type="entry name" value="PROTEIN_KINASE_TYR"/>
    <property type="match status" value="1"/>
</dbReference>
<dbReference type="InterPro" id="IPR050122">
    <property type="entry name" value="RTK"/>
</dbReference>
<keyword evidence="9" id="KW-1133">Transmembrane helix</keyword>
<dbReference type="InterPro" id="IPR000719">
    <property type="entry name" value="Prot_kinase_dom"/>
</dbReference>
<keyword evidence="10" id="KW-0732">Signal</keyword>
<keyword evidence="7" id="KW-0829">Tyrosine-protein kinase</keyword>
<evidence type="ECO:0000313" key="12">
    <source>
        <dbReference type="EMBL" id="CAG7731767.1"/>
    </source>
</evidence>
<dbReference type="GO" id="GO:0043235">
    <property type="term" value="C:receptor complex"/>
    <property type="evidence" value="ECO:0007669"/>
    <property type="project" value="TreeGrafter"/>
</dbReference>
<dbReference type="GO" id="GO:0005886">
    <property type="term" value="C:plasma membrane"/>
    <property type="evidence" value="ECO:0007669"/>
    <property type="project" value="TreeGrafter"/>
</dbReference>
<evidence type="ECO:0000256" key="9">
    <source>
        <dbReference type="SAM" id="Phobius"/>
    </source>
</evidence>
<dbReference type="GO" id="GO:0007169">
    <property type="term" value="P:cell surface receptor protein tyrosine kinase signaling pathway"/>
    <property type="evidence" value="ECO:0007669"/>
    <property type="project" value="TreeGrafter"/>
</dbReference>
<dbReference type="InterPro" id="IPR008266">
    <property type="entry name" value="Tyr_kinase_AS"/>
</dbReference>
<dbReference type="AlphaFoldDB" id="A0A8J2K9D8"/>
<proteinExistence type="predicted"/>
<comment type="catalytic activity">
    <reaction evidence="8">
        <text>L-tyrosyl-[protein] + ATP = O-phospho-L-tyrosyl-[protein] + ADP + H(+)</text>
        <dbReference type="Rhea" id="RHEA:10596"/>
        <dbReference type="Rhea" id="RHEA-COMP:10136"/>
        <dbReference type="Rhea" id="RHEA-COMP:20101"/>
        <dbReference type="ChEBI" id="CHEBI:15378"/>
        <dbReference type="ChEBI" id="CHEBI:30616"/>
        <dbReference type="ChEBI" id="CHEBI:46858"/>
        <dbReference type="ChEBI" id="CHEBI:61978"/>
        <dbReference type="ChEBI" id="CHEBI:456216"/>
        <dbReference type="EC" id="2.7.10.1"/>
    </reaction>
</comment>
<dbReference type="PROSITE" id="PS50011">
    <property type="entry name" value="PROTEIN_KINASE_DOM"/>
    <property type="match status" value="1"/>
</dbReference>
<gene>
    <name evidence="12" type="ORF">AFUS01_LOCUS20338</name>
</gene>
<organism evidence="12 13">
    <name type="scientific">Allacma fusca</name>
    <dbReference type="NCBI Taxonomy" id="39272"/>
    <lineage>
        <taxon>Eukaryota</taxon>
        <taxon>Metazoa</taxon>
        <taxon>Ecdysozoa</taxon>
        <taxon>Arthropoda</taxon>
        <taxon>Hexapoda</taxon>
        <taxon>Collembola</taxon>
        <taxon>Symphypleona</taxon>
        <taxon>Sminthuridae</taxon>
        <taxon>Allacma</taxon>
    </lineage>
</organism>
<dbReference type="GO" id="GO:0048468">
    <property type="term" value="P:cell development"/>
    <property type="evidence" value="ECO:0007669"/>
    <property type="project" value="UniProtKB-ARBA"/>
</dbReference>
<keyword evidence="2" id="KW-0808">Transferase</keyword>
<reference evidence="12" key="1">
    <citation type="submission" date="2021-06" db="EMBL/GenBank/DDBJ databases">
        <authorList>
            <person name="Hodson N. C."/>
            <person name="Mongue J. A."/>
            <person name="Jaron S. K."/>
        </authorList>
    </citation>
    <scope>NUCLEOTIDE SEQUENCE</scope>
</reference>
<keyword evidence="13" id="KW-1185">Reference proteome</keyword>
<evidence type="ECO:0000256" key="3">
    <source>
        <dbReference type="ARBA" id="ARBA00022741"/>
    </source>
</evidence>
<evidence type="ECO:0000256" key="10">
    <source>
        <dbReference type="SAM" id="SignalP"/>
    </source>
</evidence>
<evidence type="ECO:0000256" key="2">
    <source>
        <dbReference type="ARBA" id="ARBA00022679"/>
    </source>
</evidence>
<evidence type="ECO:0000256" key="6">
    <source>
        <dbReference type="ARBA" id="ARBA00023136"/>
    </source>
</evidence>
<name>A0A8J2K9D8_9HEXA</name>
<dbReference type="FunFam" id="1.10.510.10:FF:001512">
    <property type="entry name" value="Receptor tyrosine-protein kinase erbB-2"/>
    <property type="match status" value="1"/>
</dbReference>
<keyword evidence="3" id="KW-0547">Nucleotide-binding</keyword>
<feature type="chain" id="PRO_5035199854" description="Protein kinase domain-containing protein" evidence="10">
    <location>
        <begin position="21"/>
        <end position="930"/>
    </location>
</feature>
<dbReference type="GO" id="GO:0012505">
    <property type="term" value="C:endomembrane system"/>
    <property type="evidence" value="ECO:0007669"/>
    <property type="project" value="UniProtKB-SubCell"/>
</dbReference>
<dbReference type="GO" id="GO:0004714">
    <property type="term" value="F:transmembrane receptor protein tyrosine kinase activity"/>
    <property type="evidence" value="ECO:0007669"/>
    <property type="project" value="UniProtKB-EC"/>
</dbReference>
<dbReference type="CDD" id="cd00192">
    <property type="entry name" value="PTKc"/>
    <property type="match status" value="1"/>
</dbReference>
<sequence>MWRPLTNLAFLLILIVTILSVVSTGVENPTINYCFSRIKYTTEKPIDCSFFPLSNSPFIFGKLEQSVLNITSHALENKKALILMCKAPYPVRWLAQKPLGSVTHLSNNDTNRLDQNPLTKEPQVFYQGILVLLGDEFSRKLRCESLSNSSHAADAFLNLNEDTSPAWNISDHLTANFVVGENEDRFTVPCVADEFHGNFDFHFIKRSRMDRKLNAEPSDECVNCTCFAKVSGNLTTDIDAGVPEILSDQCIVGASTNSAKAFIRGISAASDCNIDGMISCREYSWAYISGGTPCRPGITVDSSPYKGFLLRLQNCLKQPIKDFDIGPHNYDPRIGFRLTERPDFEAAYECFSDDEEKDVKYALSAKFQSPASLLYINGQIFCNAESNQYKLNLMIGNCSSVTECDFKFELLSPLILSSNYPYPENEFKSFEINEDNPNWITADHIHSYVQCHGSYSKTENDRISFVRASDYLFTGLDNQKYFALQGFPIGSVIDVSTEHILPMSSYGYYNFTCKISTFVLLPNIQFVVEYGRDKPRRLIVKEDEHSRSVVITSEINPNEATLVYQLELKLSEDMSKILCFAPWRNSTDWALSELKLNLLEDNLGGNGISNKASFVYTGLIVVAFCLGISIWAAILWKRNKRLKTTIRNLTEEEVDEFNNGVKKQKGIKENDVPIESRAFNHELRIPGQSLIVEDIILGEVQRKCAAVTEFSPLGCLNSYLRSSSFMDGDTAERALASERLYENASEGALNKSTLISFSKQIANGMAYLAKKSVMHGDLATRNVLVFPNNVVKITDFGLSRKLYNCASYVKTQQTPLPWRWMAIESLRFFEFSEKSDVWSFGVTVWEIFSLAQVPFAGVTWTPDFSNELESGLRLSKPLLASQAIYDLMLKCWKIEPRGRPDFYELHALFRACEQEQTVDIVSEHYCSINI</sequence>
<feature type="signal peptide" evidence="10">
    <location>
        <begin position="1"/>
        <end position="20"/>
    </location>
</feature>
<evidence type="ECO:0000313" key="13">
    <source>
        <dbReference type="Proteomes" id="UP000708208"/>
    </source>
</evidence>
<protein>
    <recommendedName>
        <fullName evidence="11">Protein kinase domain-containing protein</fullName>
    </recommendedName>
</protein>
<feature type="transmembrane region" description="Helical" evidence="9">
    <location>
        <begin position="614"/>
        <end position="636"/>
    </location>
</feature>
<evidence type="ECO:0000259" key="11">
    <source>
        <dbReference type="PROSITE" id="PS50011"/>
    </source>
</evidence>
<evidence type="ECO:0000256" key="5">
    <source>
        <dbReference type="ARBA" id="ARBA00022840"/>
    </source>
</evidence>
<dbReference type="PANTHER" id="PTHR24416:SF600">
    <property type="entry name" value="PDGF- AND VEGF-RECEPTOR RELATED, ISOFORM J"/>
    <property type="match status" value="1"/>
</dbReference>
<evidence type="ECO:0000256" key="7">
    <source>
        <dbReference type="ARBA" id="ARBA00023137"/>
    </source>
</evidence>
<keyword evidence="6 9" id="KW-0472">Membrane</keyword>
<keyword evidence="4" id="KW-0418">Kinase</keyword>
<evidence type="ECO:0000256" key="8">
    <source>
        <dbReference type="ARBA" id="ARBA00051243"/>
    </source>
</evidence>
<dbReference type="Pfam" id="PF07714">
    <property type="entry name" value="PK_Tyr_Ser-Thr"/>
    <property type="match status" value="1"/>
</dbReference>
<dbReference type="InterPro" id="IPR001245">
    <property type="entry name" value="Ser-Thr/Tyr_kinase_cat_dom"/>
</dbReference>
<dbReference type="PANTHER" id="PTHR24416">
    <property type="entry name" value="TYROSINE-PROTEIN KINASE RECEPTOR"/>
    <property type="match status" value="1"/>
</dbReference>
<dbReference type="OrthoDB" id="10261027at2759"/>
<evidence type="ECO:0000256" key="4">
    <source>
        <dbReference type="ARBA" id="ARBA00022777"/>
    </source>
</evidence>
<evidence type="ECO:0000256" key="1">
    <source>
        <dbReference type="ARBA" id="ARBA00004308"/>
    </source>
</evidence>